<dbReference type="Proteomes" id="UP001494588">
    <property type="component" value="Unassembled WGS sequence"/>
</dbReference>
<evidence type="ECO:0000313" key="1">
    <source>
        <dbReference type="EMBL" id="MEM5285114.1"/>
    </source>
</evidence>
<sequence>MAWVSPTRFAEHLSGHQEKIVMSNRKSKNGLLTRCVRVASMILLLTDMSAAEATNLNFLNDTPMSYIKKSDMDSIKVALTDVLNTKKDGETTQWTNEGTGNGVKIDAAITPESTSQQGGKTCRLVAVVLSAKGQSMNLHPKFCGTGRTDWALQKR</sequence>
<dbReference type="EMBL" id="JAZHGC010000004">
    <property type="protein sequence ID" value="MEM5285114.1"/>
    <property type="molecule type" value="Genomic_DNA"/>
</dbReference>
<reference evidence="1 2" key="1">
    <citation type="submission" date="2024-01" db="EMBL/GenBank/DDBJ databases">
        <title>The diversity of rhizobia nodulating Mimosa spp. in eleven states of Brazil covering several biomes is determined by host plant, location, and edaphic factors.</title>
        <authorList>
            <person name="Rouws L."/>
            <person name="Barauna A."/>
            <person name="Beukes C."/>
            <person name="De Faria S.M."/>
            <person name="Gross E."/>
            <person name="Dos Reis Junior F.B."/>
            <person name="Simon M."/>
            <person name="Maluk M."/>
            <person name="Odee D.W."/>
            <person name="Kenicer G."/>
            <person name="Young J.P.W."/>
            <person name="Reis V.M."/>
            <person name="Zilli J."/>
            <person name="James E.K."/>
        </authorList>
    </citation>
    <scope>NUCLEOTIDE SEQUENCE [LARGE SCALE GENOMIC DNA]</scope>
    <source>
        <strain evidence="1 2">JPY77</strain>
    </source>
</reference>
<accession>A0ABU9Q6T5</accession>
<proteinExistence type="predicted"/>
<comment type="caution">
    <text evidence="1">The sequence shown here is derived from an EMBL/GenBank/DDBJ whole genome shotgun (WGS) entry which is preliminary data.</text>
</comment>
<protein>
    <submittedName>
        <fullName evidence="1">RT0821/Lpp0805 family surface protein</fullName>
    </submittedName>
</protein>
<evidence type="ECO:0000313" key="2">
    <source>
        <dbReference type="Proteomes" id="UP001494588"/>
    </source>
</evidence>
<gene>
    <name evidence="1" type="ORF">V4C55_05325</name>
</gene>
<organism evidence="1 2">
    <name type="scientific">Paraburkholderia sabiae</name>
    <dbReference type="NCBI Taxonomy" id="273251"/>
    <lineage>
        <taxon>Bacteria</taxon>
        <taxon>Pseudomonadati</taxon>
        <taxon>Pseudomonadota</taxon>
        <taxon>Betaproteobacteria</taxon>
        <taxon>Burkholderiales</taxon>
        <taxon>Burkholderiaceae</taxon>
        <taxon>Paraburkholderia</taxon>
    </lineage>
</organism>
<keyword evidence="2" id="KW-1185">Reference proteome</keyword>
<name>A0ABU9Q6T5_9BURK</name>